<evidence type="ECO:0000256" key="4">
    <source>
        <dbReference type="ARBA" id="ARBA00023125"/>
    </source>
</evidence>
<dbReference type="CDD" id="cd06171">
    <property type="entry name" value="Sigma70_r4"/>
    <property type="match status" value="1"/>
</dbReference>
<dbReference type="Pfam" id="PF04545">
    <property type="entry name" value="Sigma70_r4"/>
    <property type="match status" value="1"/>
</dbReference>
<keyword evidence="4 6" id="KW-0238">DNA-binding</keyword>
<dbReference type="PATRIC" id="fig|465721.4.peg.1231"/>
<dbReference type="InterPro" id="IPR012845">
    <property type="entry name" value="RNA_pol_sigma_FliA_WhiG"/>
</dbReference>
<protein>
    <recommendedName>
        <fullName evidence="6">RNA polymerase sigma factor FliA</fullName>
    </recommendedName>
    <alternativeName>
        <fullName evidence="6">RNA polymerase sigma factor for flagellar operon</fullName>
    </alternativeName>
    <alternativeName>
        <fullName evidence="6">Sigma F</fullName>
    </alternativeName>
    <alternativeName>
        <fullName evidence="6">Sigma-28</fullName>
    </alternativeName>
</protein>
<dbReference type="GO" id="GO:0016987">
    <property type="term" value="F:sigma factor activity"/>
    <property type="evidence" value="ECO:0007669"/>
    <property type="project" value="UniProtKB-UniRule"/>
</dbReference>
<dbReference type="InterPro" id="IPR000943">
    <property type="entry name" value="RNA_pol_sigma70"/>
</dbReference>
<evidence type="ECO:0000313" key="9">
    <source>
        <dbReference type="Proteomes" id="UP000070250"/>
    </source>
</evidence>
<dbReference type="InterPro" id="IPR007624">
    <property type="entry name" value="RNA_pol_sigma70_r3"/>
</dbReference>
<keyword evidence="8" id="KW-0282">Flagellum</keyword>
<dbReference type="Gene3D" id="1.10.1740.10">
    <property type="match status" value="1"/>
</dbReference>
<organism evidence="8 9">
    <name type="scientific">Steroidobacter denitrificans</name>
    <dbReference type="NCBI Taxonomy" id="465721"/>
    <lineage>
        <taxon>Bacteria</taxon>
        <taxon>Pseudomonadati</taxon>
        <taxon>Pseudomonadota</taxon>
        <taxon>Gammaproteobacteria</taxon>
        <taxon>Steroidobacterales</taxon>
        <taxon>Steroidobacteraceae</taxon>
        <taxon>Steroidobacter</taxon>
    </lineage>
</organism>
<dbReference type="FunFam" id="1.10.1740.10:FF:000002">
    <property type="entry name" value="RNA polymerase sigma factor FliA"/>
    <property type="match status" value="1"/>
</dbReference>
<dbReference type="EMBL" id="CP011971">
    <property type="protein sequence ID" value="AMN46614.1"/>
    <property type="molecule type" value="Genomic_DNA"/>
</dbReference>
<dbReference type="NCBIfam" id="TIGR02937">
    <property type="entry name" value="sigma70-ECF"/>
    <property type="match status" value="1"/>
</dbReference>
<dbReference type="STRING" id="465721.ACG33_05780"/>
<comment type="caution">
    <text evidence="6">Lacks conserved residue(s) required for the propagation of feature annotation.</text>
</comment>
<accession>A0A127F873</accession>
<dbReference type="Gene3D" id="1.20.140.160">
    <property type="match status" value="1"/>
</dbReference>
<evidence type="ECO:0000256" key="5">
    <source>
        <dbReference type="ARBA" id="ARBA00023163"/>
    </source>
</evidence>
<keyword evidence="9" id="KW-1185">Reference proteome</keyword>
<dbReference type="PANTHER" id="PTHR30385:SF7">
    <property type="entry name" value="RNA POLYMERASE SIGMA FACTOR FLIA"/>
    <property type="match status" value="1"/>
</dbReference>
<feature type="short sequence motif" description="Interaction with polymerase core subunit RpoC" evidence="6">
    <location>
        <begin position="47"/>
        <end position="50"/>
    </location>
</feature>
<dbReference type="InterPro" id="IPR013325">
    <property type="entry name" value="RNA_pol_sigma_r2"/>
</dbReference>
<dbReference type="PROSITE" id="PS00716">
    <property type="entry name" value="SIGMA70_2"/>
    <property type="match status" value="1"/>
</dbReference>
<dbReference type="AlphaFoldDB" id="A0A127F873"/>
<reference evidence="8 9" key="1">
    <citation type="submission" date="2015-06" db="EMBL/GenBank/DDBJ databases">
        <title>A Comprehensive Approach to Explore the Metabolic and Phylogenetic Diversity of Bacterial Steroid Degradation in the Environment: Testosterone as an Example.</title>
        <authorList>
            <person name="Yang F.-C."/>
            <person name="Chen Y.-L."/>
            <person name="Yu C.-P."/>
            <person name="Tang S.-L."/>
            <person name="Wang P.-H."/>
            <person name="Ismail W."/>
            <person name="Wang C.-H."/>
            <person name="Yang C.-Y."/>
            <person name="Chiang Y.-R."/>
        </authorList>
    </citation>
    <scope>NUCLEOTIDE SEQUENCE [LARGE SCALE GENOMIC DNA]</scope>
    <source>
        <strain evidence="8 9">DSM 18526</strain>
    </source>
</reference>
<dbReference type="InterPro" id="IPR028617">
    <property type="entry name" value="Sigma70_FliA"/>
</dbReference>
<dbReference type="Pfam" id="PF04539">
    <property type="entry name" value="Sigma70_r3"/>
    <property type="match status" value="1"/>
</dbReference>
<evidence type="ECO:0000313" key="8">
    <source>
        <dbReference type="EMBL" id="AMN46614.1"/>
    </source>
</evidence>
<dbReference type="GO" id="GO:0003677">
    <property type="term" value="F:DNA binding"/>
    <property type="evidence" value="ECO:0007669"/>
    <property type="project" value="UniProtKB-UniRule"/>
</dbReference>
<evidence type="ECO:0000256" key="2">
    <source>
        <dbReference type="ARBA" id="ARBA00023015"/>
    </source>
</evidence>
<keyword evidence="8" id="KW-0969">Cilium</keyword>
<feature type="region of interest" description="Sigma-70 factor domain-2" evidence="6">
    <location>
        <begin position="20"/>
        <end position="92"/>
    </location>
</feature>
<evidence type="ECO:0000256" key="3">
    <source>
        <dbReference type="ARBA" id="ARBA00023082"/>
    </source>
</evidence>
<keyword evidence="2 6" id="KW-0805">Transcription regulation</keyword>
<gene>
    <name evidence="6 8" type="primary">fliA</name>
    <name evidence="8" type="ORF">ACG33_05780</name>
</gene>
<comment type="function">
    <text evidence="6">Sigma factors are initiation factors that promote the attachment of RNA polymerase to specific initiation sites and are then released. This sigma factor controls the expression of flagella-related genes.</text>
</comment>
<proteinExistence type="inferred from homology"/>
<dbReference type="SUPFAM" id="SSF88946">
    <property type="entry name" value="Sigma2 domain of RNA polymerase sigma factors"/>
    <property type="match status" value="1"/>
</dbReference>
<name>A0A127F873_STEDE</name>
<dbReference type="Pfam" id="PF04542">
    <property type="entry name" value="Sigma70_r2"/>
    <property type="match status" value="1"/>
</dbReference>
<dbReference type="InterPro" id="IPR007630">
    <property type="entry name" value="RNA_pol_sigma70_r4"/>
</dbReference>
<dbReference type="NCBIfam" id="NF005413">
    <property type="entry name" value="PRK06986.1"/>
    <property type="match status" value="1"/>
</dbReference>
<dbReference type="GO" id="GO:0006352">
    <property type="term" value="P:DNA-templated transcription initiation"/>
    <property type="evidence" value="ECO:0007669"/>
    <property type="project" value="UniProtKB-UniRule"/>
</dbReference>
<dbReference type="GO" id="GO:0005737">
    <property type="term" value="C:cytoplasm"/>
    <property type="evidence" value="ECO:0007669"/>
    <property type="project" value="UniProtKB-SubCell"/>
</dbReference>
<comment type="subcellular location">
    <subcellularLocation>
        <location evidence="6">Cytoplasm</location>
    </subcellularLocation>
</comment>
<dbReference type="PIRSF" id="PIRSF000770">
    <property type="entry name" value="RNA_pol_sigma-SigE/K"/>
    <property type="match status" value="1"/>
</dbReference>
<sequence length="249" mass="27549">MSGLRAYQAHPAQGANSEALVLRHAELVKRIAYHLAGRLPASVEVSDLIQAGMIGLLEASANYASDRGASFETYAGIRIRGAMLDALRKLDWAPRSVHRKARAAAAAIQEFEAEFGREARDIEVAGRMGVPVEEYHRIARDAASCRVASLDEVSGDEDSLLGRVEDERADPFRDASEQGFRQALAEAVGQLPERERLVMSMYYDDELNLKEIGLVLNVTESRVCQLHGQALLRLKARLADWRDRDPARP</sequence>
<evidence type="ECO:0000259" key="7">
    <source>
        <dbReference type="PROSITE" id="PS00716"/>
    </source>
</evidence>
<dbReference type="Proteomes" id="UP000070250">
    <property type="component" value="Chromosome"/>
</dbReference>
<dbReference type="NCBIfam" id="TIGR02479">
    <property type="entry name" value="FliA_WhiG"/>
    <property type="match status" value="1"/>
</dbReference>
<keyword evidence="8" id="KW-0966">Cell projection</keyword>
<dbReference type="KEGG" id="sdf:ACG33_05780"/>
<keyword evidence="5 6" id="KW-0804">Transcription</keyword>
<dbReference type="InterPro" id="IPR013324">
    <property type="entry name" value="RNA_pol_sigma_r3/r4-like"/>
</dbReference>
<dbReference type="InterPro" id="IPR014284">
    <property type="entry name" value="RNA_pol_sigma-70_dom"/>
</dbReference>
<feature type="region of interest" description="Sigma-70 factor domain-4" evidence="6">
    <location>
        <begin position="187"/>
        <end position="235"/>
    </location>
</feature>
<dbReference type="SUPFAM" id="SSF88659">
    <property type="entry name" value="Sigma3 and sigma4 domains of RNA polymerase sigma factors"/>
    <property type="match status" value="2"/>
</dbReference>
<dbReference type="PRINTS" id="PR00046">
    <property type="entry name" value="SIGMA70FCT"/>
</dbReference>
<dbReference type="GO" id="GO:0003899">
    <property type="term" value="F:DNA-directed RNA polymerase activity"/>
    <property type="evidence" value="ECO:0007669"/>
    <property type="project" value="InterPro"/>
</dbReference>
<comment type="similarity">
    <text evidence="6">Belongs to the sigma-70 factor family. FliA subfamily.</text>
</comment>
<dbReference type="PANTHER" id="PTHR30385">
    <property type="entry name" value="SIGMA FACTOR F FLAGELLAR"/>
    <property type="match status" value="1"/>
</dbReference>
<dbReference type="InterPro" id="IPR007627">
    <property type="entry name" value="RNA_pol_sigma70_r2"/>
</dbReference>
<evidence type="ECO:0000256" key="6">
    <source>
        <dbReference type="HAMAP-Rule" id="MF_00962"/>
    </source>
</evidence>
<feature type="domain" description="RNA polymerase sigma-70" evidence="7">
    <location>
        <begin position="208"/>
        <end position="234"/>
    </location>
</feature>
<dbReference type="RefSeq" id="WP_066919481.1">
    <property type="nucleotide sequence ID" value="NZ_CP011971.1"/>
</dbReference>
<evidence type="ECO:0000256" key="1">
    <source>
        <dbReference type="ARBA" id="ARBA00022490"/>
    </source>
</evidence>
<feature type="DNA-binding region" description="H-T-H motif" evidence="6">
    <location>
        <begin position="209"/>
        <end position="228"/>
    </location>
</feature>
<keyword evidence="3 6" id="KW-0731">Sigma factor</keyword>
<dbReference type="HAMAP" id="MF_00962">
    <property type="entry name" value="Sigma70_FliA"/>
    <property type="match status" value="1"/>
</dbReference>
<keyword evidence="1 6" id="KW-0963">Cytoplasm</keyword>
<dbReference type="OrthoDB" id="9799825at2"/>